<dbReference type="AlphaFoldDB" id="A0A9Q3GEL7"/>
<dbReference type="EMBL" id="AVOT02000739">
    <property type="protein sequence ID" value="MBW0464261.1"/>
    <property type="molecule type" value="Genomic_DNA"/>
</dbReference>
<evidence type="ECO:0000313" key="2">
    <source>
        <dbReference type="Proteomes" id="UP000765509"/>
    </source>
</evidence>
<protein>
    <submittedName>
        <fullName evidence="1">Uncharacterized protein</fullName>
    </submittedName>
</protein>
<evidence type="ECO:0000313" key="1">
    <source>
        <dbReference type="EMBL" id="MBW0464261.1"/>
    </source>
</evidence>
<proteinExistence type="predicted"/>
<sequence>MCICMCKHCSSQTNSSPEGDRQLAALTCFQYKQNIKNLKSAIEHKSIPNIPTSASGSEFLKIVLDQTFPTHYSQLTQSTRSAPPGLN</sequence>
<reference evidence="1" key="1">
    <citation type="submission" date="2021-03" db="EMBL/GenBank/DDBJ databases">
        <title>Draft genome sequence of rust myrtle Austropuccinia psidii MF-1, a brazilian biotype.</title>
        <authorList>
            <person name="Quecine M.C."/>
            <person name="Pachon D.M.R."/>
            <person name="Bonatelli M.L."/>
            <person name="Correr F.H."/>
            <person name="Franceschini L.M."/>
            <person name="Leite T.F."/>
            <person name="Margarido G.R.A."/>
            <person name="Almeida C.A."/>
            <person name="Ferrarezi J.A."/>
            <person name="Labate C.A."/>
        </authorList>
    </citation>
    <scope>NUCLEOTIDE SEQUENCE</scope>
    <source>
        <strain evidence="1">MF-1</strain>
    </source>
</reference>
<accession>A0A9Q3GEL7</accession>
<organism evidence="1 2">
    <name type="scientific">Austropuccinia psidii MF-1</name>
    <dbReference type="NCBI Taxonomy" id="1389203"/>
    <lineage>
        <taxon>Eukaryota</taxon>
        <taxon>Fungi</taxon>
        <taxon>Dikarya</taxon>
        <taxon>Basidiomycota</taxon>
        <taxon>Pucciniomycotina</taxon>
        <taxon>Pucciniomycetes</taxon>
        <taxon>Pucciniales</taxon>
        <taxon>Sphaerophragmiaceae</taxon>
        <taxon>Austropuccinia</taxon>
    </lineage>
</organism>
<gene>
    <name evidence="1" type="ORF">O181_003976</name>
</gene>
<comment type="caution">
    <text evidence="1">The sequence shown here is derived from an EMBL/GenBank/DDBJ whole genome shotgun (WGS) entry which is preliminary data.</text>
</comment>
<dbReference type="Proteomes" id="UP000765509">
    <property type="component" value="Unassembled WGS sequence"/>
</dbReference>
<keyword evidence="2" id="KW-1185">Reference proteome</keyword>
<name>A0A9Q3GEL7_9BASI</name>